<dbReference type="RefSeq" id="WP_189992982.1">
    <property type="nucleotide sequence ID" value="NZ_BMZS01000010.1"/>
</dbReference>
<dbReference type="InterPro" id="IPR036291">
    <property type="entry name" value="NAD(P)-bd_dom_sf"/>
</dbReference>
<dbReference type="Gene3D" id="3.40.50.720">
    <property type="entry name" value="NAD(P)-binding Rossmann-like Domain"/>
    <property type="match status" value="1"/>
</dbReference>
<feature type="domain" description="NAD-dependent epimerase/dehydratase" evidence="4">
    <location>
        <begin position="6"/>
        <end position="236"/>
    </location>
</feature>
<dbReference type="Proteomes" id="UP000630353">
    <property type="component" value="Unassembled WGS sequence"/>
</dbReference>
<organism evidence="5 6">
    <name type="scientific">Thalassobaculum fulvum</name>
    <dbReference type="NCBI Taxonomy" id="1633335"/>
    <lineage>
        <taxon>Bacteria</taxon>
        <taxon>Pseudomonadati</taxon>
        <taxon>Pseudomonadota</taxon>
        <taxon>Alphaproteobacteria</taxon>
        <taxon>Rhodospirillales</taxon>
        <taxon>Thalassobaculaceae</taxon>
        <taxon>Thalassobaculum</taxon>
    </lineage>
</organism>
<keyword evidence="6" id="KW-1185">Reference proteome</keyword>
<gene>
    <name evidence="5" type="ORF">GCM10017083_40240</name>
</gene>
<evidence type="ECO:0000256" key="2">
    <source>
        <dbReference type="ARBA" id="ARBA00023002"/>
    </source>
</evidence>
<sequence>MATATVLVTGGGGLLGAHVVAALAPDHAVEVLDLRRPAADVLFRPADMRDLDAVRSAVRGHDRVVHLAGIDDGTPVPDRRYMEVNVQGTWNLLRACEEAGVAKVVIASSSAAYGFGPDNPPAYLPIDEAHPLRPTRTYDLTKALIEQTAESFARRGGIGSIVCLRPTLIVRPEKAPEILAELATLTAAEGHPGFAVDAPRYGALPAHRCYVTSRDAAAAFRAALLADTPAFGRYVIAARDTLGGVAALPWFERVYGERPDVRAPDWFADTATASPLDSRAAERDLGWIARDDWPAVVRSVADARRAGA</sequence>
<keyword evidence="3" id="KW-0520">NAD</keyword>
<proteinExistence type="inferred from homology"/>
<dbReference type="PANTHER" id="PTHR43103:SF5">
    <property type="entry name" value="4-EPIMERASE, PUTATIVE (AFU_ORTHOLOGUE AFUA_7G00360)-RELATED"/>
    <property type="match status" value="1"/>
</dbReference>
<name>A0A919CR88_9PROT</name>
<accession>A0A919CR88</accession>
<dbReference type="PANTHER" id="PTHR43103">
    <property type="entry name" value="NUCLEOSIDE-DIPHOSPHATE-SUGAR EPIMERASE"/>
    <property type="match status" value="1"/>
</dbReference>
<dbReference type="AlphaFoldDB" id="A0A919CR88"/>
<reference evidence="5" key="1">
    <citation type="journal article" date="2014" name="Int. J. Syst. Evol. Microbiol.">
        <title>Complete genome sequence of Corynebacterium casei LMG S-19264T (=DSM 44701T), isolated from a smear-ripened cheese.</title>
        <authorList>
            <consortium name="US DOE Joint Genome Institute (JGI-PGF)"/>
            <person name="Walter F."/>
            <person name="Albersmeier A."/>
            <person name="Kalinowski J."/>
            <person name="Ruckert C."/>
        </authorList>
    </citation>
    <scope>NUCLEOTIDE SEQUENCE</scope>
    <source>
        <strain evidence="5">KCTC 42651</strain>
    </source>
</reference>
<dbReference type="GO" id="GO:0016491">
    <property type="term" value="F:oxidoreductase activity"/>
    <property type="evidence" value="ECO:0007669"/>
    <property type="project" value="UniProtKB-KW"/>
</dbReference>
<dbReference type="EMBL" id="BMZS01000010">
    <property type="protein sequence ID" value="GHD58005.1"/>
    <property type="molecule type" value="Genomic_DNA"/>
</dbReference>
<evidence type="ECO:0000256" key="1">
    <source>
        <dbReference type="ARBA" id="ARBA00007637"/>
    </source>
</evidence>
<comment type="caution">
    <text evidence="5">The sequence shown here is derived from an EMBL/GenBank/DDBJ whole genome shotgun (WGS) entry which is preliminary data.</text>
</comment>
<dbReference type="Pfam" id="PF01370">
    <property type="entry name" value="Epimerase"/>
    <property type="match status" value="1"/>
</dbReference>
<protein>
    <recommendedName>
        <fullName evidence="4">NAD-dependent epimerase/dehydratase domain-containing protein</fullName>
    </recommendedName>
</protein>
<evidence type="ECO:0000259" key="4">
    <source>
        <dbReference type="Pfam" id="PF01370"/>
    </source>
</evidence>
<dbReference type="InterPro" id="IPR001509">
    <property type="entry name" value="Epimerase_deHydtase"/>
</dbReference>
<evidence type="ECO:0000313" key="6">
    <source>
        <dbReference type="Proteomes" id="UP000630353"/>
    </source>
</evidence>
<comment type="similarity">
    <text evidence="1">Belongs to the NAD(P)-dependent epimerase/dehydratase family.</text>
</comment>
<keyword evidence="2" id="KW-0560">Oxidoreductase</keyword>
<dbReference type="SUPFAM" id="SSF51735">
    <property type="entry name" value="NAD(P)-binding Rossmann-fold domains"/>
    <property type="match status" value="1"/>
</dbReference>
<reference evidence="5" key="2">
    <citation type="submission" date="2020-09" db="EMBL/GenBank/DDBJ databases">
        <authorList>
            <person name="Sun Q."/>
            <person name="Kim S."/>
        </authorList>
    </citation>
    <scope>NUCLEOTIDE SEQUENCE</scope>
    <source>
        <strain evidence="5">KCTC 42651</strain>
    </source>
</reference>
<evidence type="ECO:0000256" key="3">
    <source>
        <dbReference type="ARBA" id="ARBA00023027"/>
    </source>
</evidence>
<evidence type="ECO:0000313" key="5">
    <source>
        <dbReference type="EMBL" id="GHD58005.1"/>
    </source>
</evidence>